<dbReference type="AlphaFoldDB" id="A0A388TE93"/>
<proteinExistence type="predicted"/>
<keyword evidence="1" id="KW-0812">Transmembrane</keyword>
<name>A0A388TE93_TERA1</name>
<reference evidence="2 3" key="1">
    <citation type="journal article" date="2019" name="ISME J.">
        <title>Genome analyses of uncultured TG2/ZB3 bacteria in 'Margulisbacteria' specifically attached to ectosymbiotic spirochetes of protists in the termite gut.</title>
        <authorList>
            <person name="Utami Y.D."/>
            <person name="Kuwahara H."/>
            <person name="Igai K."/>
            <person name="Murakami T."/>
            <person name="Sugaya K."/>
            <person name="Morikawa T."/>
            <person name="Nagura Y."/>
            <person name="Yuki M."/>
            <person name="Deevong P."/>
            <person name="Inoue T."/>
            <person name="Kihara K."/>
            <person name="Lo N."/>
            <person name="Yamada A."/>
            <person name="Ohkuma M."/>
            <person name="Hongoh Y."/>
        </authorList>
    </citation>
    <scope>NUCLEOTIDE SEQUENCE [LARGE SCALE GENOMIC DNA]</scope>
    <source>
        <strain evidence="2">NkOx7-01</strain>
    </source>
</reference>
<comment type="caution">
    <text evidence="2">The sequence shown here is derived from an EMBL/GenBank/DDBJ whole genome shotgun (WGS) entry which is preliminary data.</text>
</comment>
<dbReference type="EMBL" id="BGZN01000233">
    <property type="protein sequence ID" value="GBR75306.1"/>
    <property type="molecule type" value="Genomic_DNA"/>
</dbReference>
<evidence type="ECO:0000313" key="2">
    <source>
        <dbReference type="EMBL" id="GBR75306.1"/>
    </source>
</evidence>
<dbReference type="Proteomes" id="UP000269352">
    <property type="component" value="Unassembled WGS sequence"/>
</dbReference>
<evidence type="ECO:0000313" key="3">
    <source>
        <dbReference type="Proteomes" id="UP000269352"/>
    </source>
</evidence>
<keyword evidence="3" id="KW-1185">Reference proteome</keyword>
<feature type="non-terminal residue" evidence="2">
    <location>
        <position position="72"/>
    </location>
</feature>
<feature type="transmembrane region" description="Helical" evidence="1">
    <location>
        <begin position="6"/>
        <end position="28"/>
    </location>
</feature>
<gene>
    <name evidence="2" type="ORF">NO1_2309</name>
</gene>
<accession>A0A388TE93</accession>
<evidence type="ECO:0000256" key="1">
    <source>
        <dbReference type="SAM" id="Phobius"/>
    </source>
</evidence>
<organism evidence="2 3">
    <name type="scientific">Termititenax aidoneus</name>
    <dbReference type="NCBI Taxonomy" id="2218524"/>
    <lineage>
        <taxon>Bacteria</taxon>
        <taxon>Bacillati</taxon>
        <taxon>Candidatus Margulisiibacteriota</taxon>
        <taxon>Candidatus Termititenacia</taxon>
        <taxon>Candidatus Termititenacales</taxon>
        <taxon>Candidatus Termititenacaceae</taxon>
        <taxon>Candidatus Termititenax</taxon>
    </lineage>
</organism>
<keyword evidence="1" id="KW-0472">Membrane</keyword>
<protein>
    <submittedName>
        <fullName evidence="2">Uncharacterized protein</fullName>
    </submittedName>
</protein>
<keyword evidence="1" id="KW-1133">Transmembrane helix</keyword>
<sequence length="72" mass="7999">MDISDIINYIVQIITGLVITGMFGWTAARLDHLIKRLLLLDAGVVALHRAEILDRYKEAAARGTISLSEFDT</sequence>